<dbReference type="InterPro" id="IPR003439">
    <property type="entry name" value="ABC_transporter-like_ATP-bd"/>
</dbReference>
<dbReference type="GO" id="GO:0005886">
    <property type="term" value="C:plasma membrane"/>
    <property type="evidence" value="ECO:0007669"/>
    <property type="project" value="TreeGrafter"/>
</dbReference>
<sequence>MLFIVLERSNQRCGGRHISGHISASLSADGAAPSNLQGSTTGTSSQRKGCREEEEVRWRQGIHLQLADTLGVRKEAIHSSGMGGWILSNGEVRKKQRPSSSTCPFRKESAYIMQDDQLWPLFTVLEVMNMSANLKLGFSLSTKAKHLVVSRPDSGNTQDRTGRIRTKKWWTQGYFAKKEEGGSEIDDILDTLGLNETRMVSCKDLSGGQKKRLSIALEMVDNPPVMFLDEPTTLNDSVPTLTYDAMVLSYKLSHSGTIKGISENSGIKHLRETGFEPEVGSRLCNTYVDSGERQGQTVELNTTSALANYATEAGPGQSLLPALHHNAQGERRIDHITSVVCSSGAWTGPGQSLLPALHHDAQGERRIDHITFVVCSSGAWTVSPPCTASRCSRRKENRSSNVCCLFLRGLDSLSSLHCITMLKALARGGRTIVCTIHQPSATMLEMFDHVYVLAEGMCAYQGSSDNIVPFLSSVGLNCPQYHNPADYSQSSLVIL</sequence>
<dbReference type="InterPro" id="IPR050352">
    <property type="entry name" value="ABCG_transporters"/>
</dbReference>
<dbReference type="GO" id="GO:0005524">
    <property type="term" value="F:ATP binding"/>
    <property type="evidence" value="ECO:0007669"/>
    <property type="project" value="InterPro"/>
</dbReference>
<dbReference type="SUPFAM" id="SSF52540">
    <property type="entry name" value="P-loop containing nucleoside triphosphate hydrolases"/>
    <property type="match status" value="2"/>
</dbReference>
<evidence type="ECO:0000256" key="7">
    <source>
        <dbReference type="SAM" id="MobiDB-lite"/>
    </source>
</evidence>
<reference evidence="9" key="1">
    <citation type="submission" date="2020-11" db="EMBL/GenBank/DDBJ databases">
        <authorList>
            <person name="Tran Van P."/>
        </authorList>
    </citation>
    <scope>NUCLEOTIDE SEQUENCE</scope>
</reference>
<dbReference type="AlphaFoldDB" id="A0A7R9B049"/>
<name>A0A7R9B049_TIMSH</name>
<dbReference type="PANTHER" id="PTHR48041:SF32">
    <property type="entry name" value="PROTEIN WHITE-LIKE PROTEIN"/>
    <property type="match status" value="1"/>
</dbReference>
<dbReference type="InterPro" id="IPR017871">
    <property type="entry name" value="ABC_transporter-like_CS"/>
</dbReference>
<dbReference type="EMBL" id="OC003218">
    <property type="protein sequence ID" value="CAD7262982.1"/>
    <property type="molecule type" value="Genomic_DNA"/>
</dbReference>
<dbReference type="PANTHER" id="PTHR48041">
    <property type="entry name" value="ABC TRANSPORTER G FAMILY MEMBER 28"/>
    <property type="match status" value="1"/>
</dbReference>
<evidence type="ECO:0000256" key="1">
    <source>
        <dbReference type="ARBA" id="ARBA00004141"/>
    </source>
</evidence>
<dbReference type="InterPro" id="IPR043926">
    <property type="entry name" value="ABCG_dom"/>
</dbReference>
<keyword evidence="4" id="KW-0812">Transmembrane</keyword>
<evidence type="ECO:0000256" key="5">
    <source>
        <dbReference type="ARBA" id="ARBA00022989"/>
    </source>
</evidence>
<keyword evidence="6" id="KW-0472">Membrane</keyword>
<evidence type="ECO:0000256" key="4">
    <source>
        <dbReference type="ARBA" id="ARBA00022692"/>
    </source>
</evidence>
<dbReference type="PROSITE" id="PS00211">
    <property type="entry name" value="ABC_TRANSPORTER_1"/>
    <property type="match status" value="1"/>
</dbReference>
<feature type="compositionally biased region" description="Polar residues" evidence="7">
    <location>
        <begin position="34"/>
        <end position="47"/>
    </location>
</feature>
<accession>A0A7R9B049</accession>
<feature type="region of interest" description="Disordered" evidence="7">
    <location>
        <begin position="29"/>
        <end position="52"/>
    </location>
</feature>
<evidence type="ECO:0000256" key="3">
    <source>
        <dbReference type="ARBA" id="ARBA00022448"/>
    </source>
</evidence>
<protein>
    <recommendedName>
        <fullName evidence="8">ABC transporter domain-containing protein</fullName>
    </recommendedName>
</protein>
<evidence type="ECO:0000256" key="6">
    <source>
        <dbReference type="ARBA" id="ARBA00023136"/>
    </source>
</evidence>
<keyword evidence="3" id="KW-0813">Transport</keyword>
<dbReference type="Pfam" id="PF00005">
    <property type="entry name" value="ABC_tran"/>
    <property type="match status" value="1"/>
</dbReference>
<dbReference type="Gene3D" id="3.40.50.300">
    <property type="entry name" value="P-loop containing nucleotide triphosphate hydrolases"/>
    <property type="match status" value="2"/>
</dbReference>
<dbReference type="Pfam" id="PF19055">
    <property type="entry name" value="ABC2_membrane_7"/>
    <property type="match status" value="1"/>
</dbReference>
<feature type="domain" description="ABC transporter" evidence="8">
    <location>
        <begin position="36"/>
        <end position="313"/>
    </location>
</feature>
<comment type="subcellular location">
    <subcellularLocation>
        <location evidence="1">Membrane</location>
        <topology evidence="1">Multi-pass membrane protein</topology>
    </subcellularLocation>
</comment>
<evidence type="ECO:0000256" key="2">
    <source>
        <dbReference type="ARBA" id="ARBA00005814"/>
    </source>
</evidence>
<evidence type="ECO:0000259" key="8">
    <source>
        <dbReference type="PROSITE" id="PS50893"/>
    </source>
</evidence>
<dbReference type="PROSITE" id="PS50893">
    <property type="entry name" value="ABC_TRANSPORTER_2"/>
    <property type="match status" value="1"/>
</dbReference>
<dbReference type="GO" id="GO:0140359">
    <property type="term" value="F:ABC-type transporter activity"/>
    <property type="evidence" value="ECO:0007669"/>
    <property type="project" value="InterPro"/>
</dbReference>
<gene>
    <name evidence="9" type="ORF">TSIB3V08_LOCUS7076</name>
</gene>
<evidence type="ECO:0000313" key="9">
    <source>
        <dbReference type="EMBL" id="CAD7262982.1"/>
    </source>
</evidence>
<organism evidence="9">
    <name type="scientific">Timema shepardi</name>
    <name type="common">Walking stick</name>
    <dbReference type="NCBI Taxonomy" id="629360"/>
    <lineage>
        <taxon>Eukaryota</taxon>
        <taxon>Metazoa</taxon>
        <taxon>Ecdysozoa</taxon>
        <taxon>Arthropoda</taxon>
        <taxon>Hexapoda</taxon>
        <taxon>Insecta</taxon>
        <taxon>Pterygota</taxon>
        <taxon>Neoptera</taxon>
        <taxon>Polyneoptera</taxon>
        <taxon>Phasmatodea</taxon>
        <taxon>Timematodea</taxon>
        <taxon>Timematoidea</taxon>
        <taxon>Timematidae</taxon>
        <taxon>Timema</taxon>
    </lineage>
</organism>
<keyword evidence="5" id="KW-1133">Transmembrane helix</keyword>
<proteinExistence type="inferred from homology"/>
<dbReference type="GO" id="GO:0016887">
    <property type="term" value="F:ATP hydrolysis activity"/>
    <property type="evidence" value="ECO:0007669"/>
    <property type="project" value="InterPro"/>
</dbReference>
<comment type="similarity">
    <text evidence="2">Belongs to the ABC transporter superfamily. ABCG family. Eye pigment precursor importer (TC 3.A.1.204) subfamily.</text>
</comment>
<dbReference type="InterPro" id="IPR027417">
    <property type="entry name" value="P-loop_NTPase"/>
</dbReference>